<dbReference type="EMBL" id="JALJOR010000017">
    <property type="protein sequence ID" value="KAK9804896.1"/>
    <property type="molecule type" value="Genomic_DNA"/>
</dbReference>
<evidence type="ECO:0000256" key="5">
    <source>
        <dbReference type="SAM" id="Phobius"/>
    </source>
</evidence>
<keyword evidence="8" id="KW-1185">Reference proteome</keyword>
<evidence type="ECO:0000313" key="8">
    <source>
        <dbReference type="Proteomes" id="UP001489004"/>
    </source>
</evidence>
<feature type="transmembrane region" description="Helical" evidence="5">
    <location>
        <begin position="119"/>
        <end position="140"/>
    </location>
</feature>
<evidence type="ECO:0000313" key="7">
    <source>
        <dbReference type="EMBL" id="KAK9804896.1"/>
    </source>
</evidence>
<dbReference type="EC" id="3.1.3.2" evidence="2"/>
<comment type="catalytic activity">
    <reaction evidence="1">
        <text>a phosphate monoester + H2O = an alcohol + phosphate</text>
        <dbReference type="Rhea" id="RHEA:15017"/>
        <dbReference type="ChEBI" id="CHEBI:15377"/>
        <dbReference type="ChEBI" id="CHEBI:30879"/>
        <dbReference type="ChEBI" id="CHEBI:43474"/>
        <dbReference type="ChEBI" id="CHEBI:67140"/>
        <dbReference type="EC" id="3.1.3.2"/>
    </reaction>
</comment>
<evidence type="ECO:0000256" key="2">
    <source>
        <dbReference type="ARBA" id="ARBA00012646"/>
    </source>
</evidence>
<keyword evidence="3" id="KW-0732">Signal</keyword>
<evidence type="ECO:0000256" key="3">
    <source>
        <dbReference type="ARBA" id="ARBA00022729"/>
    </source>
</evidence>
<dbReference type="AlphaFoldDB" id="A0AAW1P642"/>
<dbReference type="InterPro" id="IPR024927">
    <property type="entry name" value="Acid_PPase"/>
</dbReference>
<proteinExistence type="predicted"/>
<keyword evidence="5" id="KW-0472">Membrane</keyword>
<evidence type="ECO:0000256" key="1">
    <source>
        <dbReference type="ARBA" id="ARBA00000032"/>
    </source>
</evidence>
<dbReference type="InterPro" id="IPR051558">
    <property type="entry name" value="Metallophosphoesterase_PAP"/>
</dbReference>
<comment type="caution">
    <text evidence="7">The sequence shown here is derived from an EMBL/GenBank/DDBJ whole genome shotgun (WGS) entry which is preliminary data.</text>
</comment>
<sequence length="476" mass="52332">MPEAVIPEEQRIYCANPRCGKDLERSPADTAWEYTFAPWSDFCAGCLRKMATGASPATDSIALLQANTTYSSLDQDREPAEDGHRHQTVDALDVDAVDVEGGLLARQKKGGFSRAHSKLILKISAGFVLGLLVGALLVGVPSALRQHEVKHTAGVPYAIDVTRPKGEPYAKFLVVGDWGRLGQYDQKQVAAMMGAKATQLQPDFIISSGDNFYPSGLTSVDDPAFDTSFSKVYTAASLQVPWYNILGNHDYADGHNQPEIAPPGCKNIMDCYFSPKHQLGNSLVSRDARWHCDRAFHLALAGGKADLFFFDTPPFVTKYRAKAWANVPGGLVEQSWEANLANLTAQLKASQADWKIVIGHHPVRSNGHHNNTDELIQHVEPLLKEYNVAAYIAGHDHSLEHIHRPNAYTHHIISGGGSKSDRPFIDTKNSMFQWQASGFVAVEVRDSSIYIEYLGIKDPDLRPLHTLAIPRGSNEP</sequence>
<protein>
    <recommendedName>
        <fullName evidence="2">acid phosphatase</fullName>
        <ecNumber evidence="2">3.1.3.2</ecNumber>
    </recommendedName>
</protein>
<evidence type="ECO:0000259" key="6">
    <source>
        <dbReference type="Pfam" id="PF00149"/>
    </source>
</evidence>
<dbReference type="SUPFAM" id="SSF56300">
    <property type="entry name" value="Metallo-dependent phosphatases"/>
    <property type="match status" value="1"/>
</dbReference>
<evidence type="ECO:0000256" key="4">
    <source>
        <dbReference type="ARBA" id="ARBA00022801"/>
    </source>
</evidence>
<dbReference type="PANTHER" id="PTHR10161">
    <property type="entry name" value="TARTRATE-RESISTANT ACID PHOSPHATASE TYPE 5"/>
    <property type="match status" value="1"/>
</dbReference>
<keyword evidence="5" id="KW-0812">Transmembrane</keyword>
<name>A0AAW1P642_9CHLO</name>
<dbReference type="InterPro" id="IPR029052">
    <property type="entry name" value="Metallo-depent_PP-like"/>
</dbReference>
<dbReference type="PANTHER" id="PTHR10161:SF14">
    <property type="entry name" value="TARTRATE-RESISTANT ACID PHOSPHATASE TYPE 5"/>
    <property type="match status" value="1"/>
</dbReference>
<dbReference type="Pfam" id="PF00149">
    <property type="entry name" value="Metallophos"/>
    <property type="match status" value="1"/>
</dbReference>
<reference evidence="7 8" key="1">
    <citation type="journal article" date="2024" name="Nat. Commun.">
        <title>Phylogenomics reveals the evolutionary origins of lichenization in chlorophyte algae.</title>
        <authorList>
            <person name="Puginier C."/>
            <person name="Libourel C."/>
            <person name="Otte J."/>
            <person name="Skaloud P."/>
            <person name="Haon M."/>
            <person name="Grisel S."/>
            <person name="Petersen M."/>
            <person name="Berrin J.G."/>
            <person name="Delaux P.M."/>
            <person name="Dal Grande F."/>
            <person name="Keller J."/>
        </authorList>
    </citation>
    <scope>NUCLEOTIDE SEQUENCE [LARGE SCALE GENOMIC DNA]</scope>
    <source>
        <strain evidence="7 8">SAG 2043</strain>
    </source>
</reference>
<dbReference type="GO" id="GO:0003993">
    <property type="term" value="F:acid phosphatase activity"/>
    <property type="evidence" value="ECO:0007669"/>
    <property type="project" value="UniProtKB-EC"/>
</dbReference>
<dbReference type="Proteomes" id="UP001489004">
    <property type="component" value="Unassembled WGS sequence"/>
</dbReference>
<accession>A0AAW1P642</accession>
<dbReference type="InterPro" id="IPR004843">
    <property type="entry name" value="Calcineurin-like_PHP"/>
</dbReference>
<dbReference type="CDD" id="cd07378">
    <property type="entry name" value="MPP_ACP5"/>
    <property type="match status" value="1"/>
</dbReference>
<gene>
    <name evidence="7" type="ORF">WJX72_010639</name>
</gene>
<feature type="domain" description="Calcineurin-like phosphoesterase" evidence="6">
    <location>
        <begin position="171"/>
        <end position="398"/>
    </location>
</feature>
<organism evidence="7 8">
    <name type="scientific">[Myrmecia] bisecta</name>
    <dbReference type="NCBI Taxonomy" id="41462"/>
    <lineage>
        <taxon>Eukaryota</taxon>
        <taxon>Viridiplantae</taxon>
        <taxon>Chlorophyta</taxon>
        <taxon>core chlorophytes</taxon>
        <taxon>Trebouxiophyceae</taxon>
        <taxon>Trebouxiales</taxon>
        <taxon>Trebouxiaceae</taxon>
        <taxon>Myrmecia</taxon>
    </lineage>
</organism>
<keyword evidence="5" id="KW-1133">Transmembrane helix</keyword>
<dbReference type="Gene3D" id="3.60.21.10">
    <property type="match status" value="1"/>
</dbReference>
<keyword evidence="4" id="KW-0378">Hydrolase</keyword>